<evidence type="ECO:0000256" key="1">
    <source>
        <dbReference type="ARBA" id="ARBA00023015"/>
    </source>
</evidence>
<dbReference type="InterPro" id="IPR011711">
    <property type="entry name" value="GntR_C"/>
</dbReference>
<dbReference type="CDD" id="cd07377">
    <property type="entry name" value="WHTH_GntR"/>
    <property type="match status" value="1"/>
</dbReference>
<dbReference type="EMBL" id="CAJB01000064">
    <property type="protein sequence ID" value="CCH76966.1"/>
    <property type="molecule type" value="Genomic_DNA"/>
</dbReference>
<evidence type="ECO:0000259" key="4">
    <source>
        <dbReference type="PROSITE" id="PS50949"/>
    </source>
</evidence>
<dbReference type="GO" id="GO:0003700">
    <property type="term" value="F:DNA-binding transcription factor activity"/>
    <property type="evidence" value="ECO:0007669"/>
    <property type="project" value="InterPro"/>
</dbReference>
<dbReference type="RefSeq" id="WP_162233091.1">
    <property type="nucleotide sequence ID" value="NZ_HF570958.1"/>
</dbReference>
<evidence type="ECO:0000256" key="3">
    <source>
        <dbReference type="ARBA" id="ARBA00023163"/>
    </source>
</evidence>
<sequence>MSRSVAPIASVTRRDAVLTELRDAILTGRLAPGDRLREVQLAKDLGVSRPTLREAIYQLIHEGLLVQEDFKGVAVATLDRSTIQDIAVVRYALESIAAKTIASEGHEEAREALRRAWTTYEKAARGGDPSEENDAHLRLHETIWMESGNTMLARIWPIVSAPVHVALSTDMASHSGDIDRNLRMHRELLDAILSNDPSRIETTVREHIENSAELLMATLPDADGDPRASGSS</sequence>
<dbReference type="Gene3D" id="1.20.120.530">
    <property type="entry name" value="GntR ligand-binding domain-like"/>
    <property type="match status" value="1"/>
</dbReference>
<keyword evidence="6" id="KW-1185">Reference proteome</keyword>
<dbReference type="SMART" id="SM00345">
    <property type="entry name" value="HTH_GNTR"/>
    <property type="match status" value="1"/>
</dbReference>
<dbReference type="PROSITE" id="PS50949">
    <property type="entry name" value="HTH_GNTR"/>
    <property type="match status" value="1"/>
</dbReference>
<keyword evidence="1" id="KW-0805">Transcription regulation</keyword>
<accession>A0A077LU34</accession>
<dbReference type="Gene3D" id="1.10.10.10">
    <property type="entry name" value="Winged helix-like DNA-binding domain superfamily/Winged helix DNA-binding domain"/>
    <property type="match status" value="1"/>
</dbReference>
<feature type="domain" description="HTH gntR-type" evidence="4">
    <location>
        <begin position="11"/>
        <end position="78"/>
    </location>
</feature>
<dbReference type="PRINTS" id="PR00035">
    <property type="entry name" value="HTHGNTR"/>
</dbReference>
<dbReference type="InterPro" id="IPR036390">
    <property type="entry name" value="WH_DNA-bd_sf"/>
</dbReference>
<reference evidence="5 6" key="1">
    <citation type="journal article" date="2013" name="ISME J.">
        <title>A metabolic model for members of the genus Tetrasphaera involved in enhanced biological phosphorus removal.</title>
        <authorList>
            <person name="Kristiansen R."/>
            <person name="Nguyen H.T.T."/>
            <person name="Saunders A.M."/>
            <person name="Nielsen J.L."/>
            <person name="Wimmer R."/>
            <person name="Le V.Q."/>
            <person name="McIlroy S.J."/>
            <person name="Petrovski S."/>
            <person name="Seviour R.J."/>
            <person name="Calteau A."/>
            <person name="Nielsen K.L."/>
            <person name="Nielsen P.H."/>
        </authorList>
    </citation>
    <scope>NUCLEOTIDE SEQUENCE [LARGE SCALE GENOMIC DNA]</scope>
    <source>
        <strain evidence="5 6">T1-X7</strain>
    </source>
</reference>
<keyword evidence="3" id="KW-0804">Transcription</keyword>
<dbReference type="PANTHER" id="PTHR43537:SF5">
    <property type="entry name" value="UXU OPERON TRANSCRIPTIONAL REGULATOR"/>
    <property type="match status" value="1"/>
</dbReference>
<dbReference type="InterPro" id="IPR008920">
    <property type="entry name" value="TF_FadR/GntR_C"/>
</dbReference>
<keyword evidence="2" id="KW-0238">DNA-binding</keyword>
<dbReference type="SMART" id="SM00895">
    <property type="entry name" value="FCD"/>
    <property type="match status" value="1"/>
</dbReference>
<dbReference type="Pfam" id="PF00392">
    <property type="entry name" value="GntR"/>
    <property type="match status" value="1"/>
</dbReference>
<dbReference type="GO" id="GO:0003677">
    <property type="term" value="F:DNA binding"/>
    <property type="evidence" value="ECO:0007669"/>
    <property type="project" value="UniProtKB-KW"/>
</dbReference>
<evidence type="ECO:0000256" key="2">
    <source>
        <dbReference type="ARBA" id="ARBA00023125"/>
    </source>
</evidence>
<gene>
    <name evidence="5" type="ORF">BN12_1560026</name>
</gene>
<proteinExistence type="predicted"/>
<dbReference type="PANTHER" id="PTHR43537">
    <property type="entry name" value="TRANSCRIPTIONAL REGULATOR, GNTR FAMILY"/>
    <property type="match status" value="1"/>
</dbReference>
<dbReference type="Pfam" id="PF07729">
    <property type="entry name" value="FCD"/>
    <property type="match status" value="1"/>
</dbReference>
<evidence type="ECO:0000313" key="5">
    <source>
        <dbReference type="EMBL" id="CCH76966.1"/>
    </source>
</evidence>
<dbReference type="STRING" id="1194083.BN12_1560026"/>
<protein>
    <submittedName>
        <fullName evidence="5">Putative Transcriptional regulator, GntR family protein</fullName>
    </submittedName>
</protein>
<name>A0A077LU34_9MICO</name>
<organism evidence="5 6">
    <name type="scientific">Nostocoides japonicum T1-X7</name>
    <dbReference type="NCBI Taxonomy" id="1194083"/>
    <lineage>
        <taxon>Bacteria</taxon>
        <taxon>Bacillati</taxon>
        <taxon>Actinomycetota</taxon>
        <taxon>Actinomycetes</taxon>
        <taxon>Micrococcales</taxon>
        <taxon>Intrasporangiaceae</taxon>
        <taxon>Nostocoides</taxon>
    </lineage>
</organism>
<comment type="caution">
    <text evidence="5">The sequence shown here is derived from an EMBL/GenBank/DDBJ whole genome shotgun (WGS) entry which is preliminary data.</text>
</comment>
<dbReference type="Proteomes" id="UP000035721">
    <property type="component" value="Unassembled WGS sequence"/>
</dbReference>
<evidence type="ECO:0000313" key="6">
    <source>
        <dbReference type="Proteomes" id="UP000035721"/>
    </source>
</evidence>
<dbReference type="AlphaFoldDB" id="A0A077LU34"/>
<dbReference type="InterPro" id="IPR000524">
    <property type="entry name" value="Tscrpt_reg_HTH_GntR"/>
</dbReference>
<dbReference type="InterPro" id="IPR036388">
    <property type="entry name" value="WH-like_DNA-bd_sf"/>
</dbReference>
<dbReference type="SUPFAM" id="SSF46785">
    <property type="entry name" value="Winged helix' DNA-binding domain"/>
    <property type="match status" value="1"/>
</dbReference>
<dbReference type="SUPFAM" id="SSF48008">
    <property type="entry name" value="GntR ligand-binding domain-like"/>
    <property type="match status" value="1"/>
</dbReference>